<dbReference type="Proteomes" id="UP000017836">
    <property type="component" value="Unassembled WGS sequence"/>
</dbReference>
<dbReference type="AlphaFoldDB" id="W1NT39"/>
<organism evidence="2 3">
    <name type="scientific">Amborella trichopoda</name>
    <dbReference type="NCBI Taxonomy" id="13333"/>
    <lineage>
        <taxon>Eukaryota</taxon>
        <taxon>Viridiplantae</taxon>
        <taxon>Streptophyta</taxon>
        <taxon>Embryophyta</taxon>
        <taxon>Tracheophyta</taxon>
        <taxon>Spermatophyta</taxon>
        <taxon>Magnoliopsida</taxon>
        <taxon>Amborellales</taxon>
        <taxon>Amborellaceae</taxon>
        <taxon>Amborella</taxon>
    </lineage>
</organism>
<proteinExistence type="predicted"/>
<name>W1NT39_AMBTC</name>
<dbReference type="EMBL" id="KI394904">
    <property type="protein sequence ID" value="ERN00422.1"/>
    <property type="molecule type" value="Genomic_DNA"/>
</dbReference>
<accession>W1NT39</accession>
<gene>
    <name evidence="2" type="ORF">AMTR_s00100p00072940</name>
</gene>
<dbReference type="Gramene" id="ERN00422">
    <property type="protein sequence ID" value="ERN00422"/>
    <property type="gene ID" value="AMTR_s00100p00072940"/>
</dbReference>
<sequence length="151" mass="17204">MMISSSSSSSIKEIPFHFLSENLAGNHQSFEPESPTDLQEDYERRYYYHHHQMLGSRQKDLHHHPPWTGVPSPSDWGSYGLQQQRNNNVLLDGSTDSMLSNGLMKPPISFPNLKSTSSSSQVEQEGEQRGDSISNCNEDDDEQKRRSGRKH</sequence>
<evidence type="ECO:0000256" key="1">
    <source>
        <dbReference type="SAM" id="MobiDB-lite"/>
    </source>
</evidence>
<keyword evidence="3" id="KW-1185">Reference proteome</keyword>
<dbReference type="HOGENOM" id="CLU_1733968_0_0_1"/>
<evidence type="ECO:0000313" key="3">
    <source>
        <dbReference type="Proteomes" id="UP000017836"/>
    </source>
</evidence>
<evidence type="ECO:0000313" key="2">
    <source>
        <dbReference type="EMBL" id="ERN00422.1"/>
    </source>
</evidence>
<protein>
    <submittedName>
        <fullName evidence="2">Uncharacterized protein</fullName>
    </submittedName>
</protein>
<reference evidence="3" key="1">
    <citation type="journal article" date="2013" name="Science">
        <title>The Amborella genome and the evolution of flowering plants.</title>
        <authorList>
            <consortium name="Amborella Genome Project"/>
        </authorList>
    </citation>
    <scope>NUCLEOTIDE SEQUENCE [LARGE SCALE GENOMIC DNA]</scope>
</reference>
<feature type="compositionally biased region" description="Polar residues" evidence="1">
    <location>
        <begin position="80"/>
        <end position="100"/>
    </location>
</feature>
<feature type="region of interest" description="Disordered" evidence="1">
    <location>
        <begin position="54"/>
        <end position="151"/>
    </location>
</feature>